<dbReference type="AlphaFoldDB" id="A0A6J5UG73"/>
<evidence type="ECO:0000313" key="1">
    <source>
        <dbReference type="EMBL" id="CAB4274912.1"/>
    </source>
</evidence>
<sequence length="60" mass="6536">MSLLPLQIADIFPTIPATVSAIISSFSKWDACPIYQQSRKGGMSTGKFEVNMPLADSFIN</sequence>
<dbReference type="EMBL" id="CAEKDK010000003">
    <property type="protein sequence ID" value="CAB4274912.1"/>
    <property type="molecule type" value="Genomic_DNA"/>
</dbReference>
<protein>
    <submittedName>
        <fullName evidence="1">Uncharacterized protein</fullName>
    </submittedName>
</protein>
<evidence type="ECO:0000313" key="2">
    <source>
        <dbReference type="Proteomes" id="UP000507222"/>
    </source>
</evidence>
<dbReference type="Proteomes" id="UP000507222">
    <property type="component" value="Unassembled WGS sequence"/>
</dbReference>
<organism evidence="1 2">
    <name type="scientific">Prunus armeniaca</name>
    <name type="common">Apricot</name>
    <name type="synonym">Armeniaca vulgaris</name>
    <dbReference type="NCBI Taxonomy" id="36596"/>
    <lineage>
        <taxon>Eukaryota</taxon>
        <taxon>Viridiplantae</taxon>
        <taxon>Streptophyta</taxon>
        <taxon>Embryophyta</taxon>
        <taxon>Tracheophyta</taxon>
        <taxon>Spermatophyta</taxon>
        <taxon>Magnoliopsida</taxon>
        <taxon>eudicotyledons</taxon>
        <taxon>Gunneridae</taxon>
        <taxon>Pentapetalae</taxon>
        <taxon>rosids</taxon>
        <taxon>fabids</taxon>
        <taxon>Rosales</taxon>
        <taxon>Rosaceae</taxon>
        <taxon>Amygdaloideae</taxon>
        <taxon>Amygdaleae</taxon>
        <taxon>Prunus</taxon>
    </lineage>
</organism>
<name>A0A6J5UG73_PRUAR</name>
<reference evidence="1 2" key="1">
    <citation type="submission" date="2020-05" db="EMBL/GenBank/DDBJ databases">
        <authorList>
            <person name="Campoy J."/>
            <person name="Schneeberger K."/>
            <person name="Spophaly S."/>
        </authorList>
    </citation>
    <scope>NUCLEOTIDE SEQUENCE [LARGE SCALE GENOMIC DNA]</scope>
    <source>
        <strain evidence="1">PruArmRojPasFocal</strain>
    </source>
</reference>
<proteinExistence type="predicted"/>
<accession>A0A6J5UG73</accession>
<gene>
    <name evidence="1" type="ORF">CURHAP_LOCUS23590</name>
</gene>